<gene>
    <name evidence="1" type="ORF">LCGC14_1322580</name>
</gene>
<evidence type="ECO:0000313" key="1">
    <source>
        <dbReference type="EMBL" id="KKM82148.1"/>
    </source>
</evidence>
<dbReference type="EMBL" id="LAZR01007909">
    <property type="protein sequence ID" value="KKM82148.1"/>
    <property type="molecule type" value="Genomic_DNA"/>
</dbReference>
<protein>
    <submittedName>
        <fullName evidence="1">Uncharacterized protein</fullName>
    </submittedName>
</protein>
<comment type="caution">
    <text evidence="1">The sequence shown here is derived from an EMBL/GenBank/DDBJ whole genome shotgun (WGS) entry which is preliminary data.</text>
</comment>
<sequence length="93" mass="10178">DNVKISTTAEEGILGGSRLIAPGIYKWDDLQFKDICENAGIDIPEDAPEQQALLRVDNENIEDKLDNSFGGLIQSTEAEQSSFASLLKPVKKD</sequence>
<reference evidence="1" key="1">
    <citation type="journal article" date="2015" name="Nature">
        <title>Complex archaea that bridge the gap between prokaryotes and eukaryotes.</title>
        <authorList>
            <person name="Spang A."/>
            <person name="Saw J.H."/>
            <person name="Jorgensen S.L."/>
            <person name="Zaremba-Niedzwiedzka K."/>
            <person name="Martijn J."/>
            <person name="Lind A.E."/>
            <person name="van Eijk R."/>
            <person name="Schleper C."/>
            <person name="Guy L."/>
            <person name="Ettema T.J."/>
        </authorList>
    </citation>
    <scope>NUCLEOTIDE SEQUENCE</scope>
</reference>
<name>A0A0F9KJJ2_9ZZZZ</name>
<feature type="non-terminal residue" evidence="1">
    <location>
        <position position="1"/>
    </location>
</feature>
<organism evidence="1">
    <name type="scientific">marine sediment metagenome</name>
    <dbReference type="NCBI Taxonomy" id="412755"/>
    <lineage>
        <taxon>unclassified sequences</taxon>
        <taxon>metagenomes</taxon>
        <taxon>ecological metagenomes</taxon>
    </lineage>
</organism>
<dbReference type="AlphaFoldDB" id="A0A0F9KJJ2"/>
<accession>A0A0F9KJJ2</accession>
<proteinExistence type="predicted"/>